<dbReference type="AlphaFoldDB" id="A0A974D0V3"/>
<dbReference type="InterPro" id="IPR035901">
    <property type="entry name" value="GIY-YIG_endonuc_sf"/>
</dbReference>
<gene>
    <name evidence="1" type="ORF">XELAEV_18024758mg</name>
</gene>
<name>A0A974D0V3_XENLA</name>
<sequence length="214" mass="24403">MGFATFVNRSRTFFPPFATSLDLTQIIGDSPLITLRRSTNLRDQLTQSHFTPSLQSTWLANTTKGCYKCGNCLACPYIHVLKTKTVAGRIDITNFTITQFSNCKTAGVIYVMKCKCDQTYVGKTRREFRRRILEHVGDVRNKSNTTVANHINEQHNGDTGFMRFFAVAVEHFKQTTRVEDIDKKLLQCEAKLIYWLNSKAPNGLNEGFTFIPFL</sequence>
<protein>
    <recommendedName>
        <fullName evidence="3">GIY-YIG domain-containing protein</fullName>
    </recommendedName>
</protein>
<dbReference type="SUPFAM" id="SSF82771">
    <property type="entry name" value="GIY-YIG endonuclease"/>
    <property type="match status" value="1"/>
</dbReference>
<evidence type="ECO:0008006" key="3">
    <source>
        <dbReference type="Google" id="ProtNLM"/>
    </source>
</evidence>
<reference evidence="2" key="1">
    <citation type="journal article" date="2016" name="Nature">
        <title>Genome evolution in the allotetraploid frog Xenopus laevis.</title>
        <authorList>
            <person name="Session A.M."/>
            <person name="Uno Y."/>
            <person name="Kwon T."/>
            <person name="Chapman J.A."/>
            <person name="Toyoda A."/>
            <person name="Takahashi S."/>
            <person name="Fukui A."/>
            <person name="Hikosaka A."/>
            <person name="Suzuki A."/>
            <person name="Kondo M."/>
            <person name="van Heeringen S.J."/>
            <person name="Quigley I."/>
            <person name="Heinz S."/>
            <person name="Ogino H."/>
            <person name="Ochi H."/>
            <person name="Hellsten U."/>
            <person name="Lyons J.B."/>
            <person name="Simakov O."/>
            <person name="Putnam N."/>
            <person name="Stites J."/>
            <person name="Kuroki Y."/>
            <person name="Tanaka T."/>
            <person name="Michiue T."/>
            <person name="Watanabe M."/>
            <person name="Bogdanovic O."/>
            <person name="Lister R."/>
            <person name="Georgiou G."/>
            <person name="Paranjpe S.S."/>
            <person name="van Kruijsbergen I."/>
            <person name="Shu S."/>
            <person name="Carlson J."/>
            <person name="Kinoshita T."/>
            <person name="Ohta Y."/>
            <person name="Mawaribuchi S."/>
            <person name="Jenkins J."/>
            <person name="Grimwood J."/>
            <person name="Schmutz J."/>
            <person name="Mitros T."/>
            <person name="Mozaffari S.V."/>
            <person name="Suzuki Y."/>
            <person name="Haramoto Y."/>
            <person name="Yamamoto T.S."/>
            <person name="Takagi C."/>
            <person name="Heald R."/>
            <person name="Miller K."/>
            <person name="Haudenschild C."/>
            <person name="Kitzman J."/>
            <person name="Nakayama T."/>
            <person name="Izutsu Y."/>
            <person name="Robert J."/>
            <person name="Fortriede J."/>
            <person name="Burns K."/>
            <person name="Lotay V."/>
            <person name="Karimi K."/>
            <person name="Yasuoka Y."/>
            <person name="Dichmann D.S."/>
            <person name="Flajnik M.F."/>
            <person name="Houston D.W."/>
            <person name="Shendure J."/>
            <person name="DuPasquier L."/>
            <person name="Vize P.D."/>
            <person name="Zorn A.M."/>
            <person name="Ito M."/>
            <person name="Marcotte E.M."/>
            <person name="Wallingford J.B."/>
            <person name="Ito Y."/>
            <person name="Asashima M."/>
            <person name="Ueno N."/>
            <person name="Matsuda Y."/>
            <person name="Veenstra G.J."/>
            <person name="Fujiyama A."/>
            <person name="Harland R.M."/>
            <person name="Taira M."/>
            <person name="Rokhsar D.S."/>
        </authorList>
    </citation>
    <scope>NUCLEOTIDE SEQUENCE [LARGE SCALE GENOMIC DNA]</scope>
    <source>
        <strain evidence="2">J</strain>
    </source>
</reference>
<organism evidence="1 2">
    <name type="scientific">Xenopus laevis</name>
    <name type="common">African clawed frog</name>
    <dbReference type="NCBI Taxonomy" id="8355"/>
    <lineage>
        <taxon>Eukaryota</taxon>
        <taxon>Metazoa</taxon>
        <taxon>Chordata</taxon>
        <taxon>Craniata</taxon>
        <taxon>Vertebrata</taxon>
        <taxon>Euteleostomi</taxon>
        <taxon>Amphibia</taxon>
        <taxon>Batrachia</taxon>
        <taxon>Anura</taxon>
        <taxon>Pipoidea</taxon>
        <taxon>Pipidae</taxon>
        <taxon>Xenopodinae</taxon>
        <taxon>Xenopus</taxon>
        <taxon>Xenopus</taxon>
    </lineage>
</organism>
<accession>A0A974D0V3</accession>
<evidence type="ECO:0000313" key="2">
    <source>
        <dbReference type="Proteomes" id="UP000694892"/>
    </source>
</evidence>
<dbReference type="Gene3D" id="3.40.1440.10">
    <property type="entry name" value="GIY-YIG endonuclease"/>
    <property type="match status" value="1"/>
</dbReference>
<evidence type="ECO:0000313" key="1">
    <source>
        <dbReference type="EMBL" id="OCT82242.1"/>
    </source>
</evidence>
<dbReference type="EMBL" id="CM004473">
    <property type="protein sequence ID" value="OCT82242.1"/>
    <property type="molecule type" value="Genomic_DNA"/>
</dbReference>
<dbReference type="Proteomes" id="UP000694892">
    <property type="component" value="Chromosome 4S"/>
</dbReference>
<proteinExistence type="predicted"/>